<dbReference type="Gene3D" id="3.30.9.10">
    <property type="entry name" value="D-Amino Acid Oxidase, subunit A, domain 2"/>
    <property type="match status" value="1"/>
</dbReference>
<evidence type="ECO:0000256" key="2">
    <source>
        <dbReference type="ARBA" id="ARBA00010989"/>
    </source>
</evidence>
<feature type="domain" description="FAD dependent oxidoreductase" evidence="7">
    <location>
        <begin position="51"/>
        <end position="450"/>
    </location>
</feature>
<keyword evidence="3" id="KW-0285">Flavoprotein</keyword>
<evidence type="ECO:0000256" key="1">
    <source>
        <dbReference type="ARBA" id="ARBA00001974"/>
    </source>
</evidence>
<evidence type="ECO:0000313" key="9">
    <source>
        <dbReference type="Proteomes" id="UP000243081"/>
    </source>
</evidence>
<evidence type="ECO:0000256" key="6">
    <source>
        <dbReference type="SAM" id="MobiDB-lite"/>
    </source>
</evidence>
<dbReference type="GO" id="GO:0050660">
    <property type="term" value="F:flavin adenine dinucleotide binding"/>
    <property type="evidence" value="ECO:0007669"/>
    <property type="project" value="InterPro"/>
</dbReference>
<accession>A0A179I346</accession>
<evidence type="ECO:0000259" key="7">
    <source>
        <dbReference type="Pfam" id="PF01266"/>
    </source>
</evidence>
<feature type="region of interest" description="Disordered" evidence="6">
    <location>
        <begin position="1"/>
        <end position="41"/>
    </location>
</feature>
<dbReference type="GO" id="GO:0008115">
    <property type="term" value="F:sarcosine oxidase activity"/>
    <property type="evidence" value="ECO:0007669"/>
    <property type="project" value="TreeGrafter"/>
</dbReference>
<evidence type="ECO:0000313" key="8">
    <source>
        <dbReference type="EMBL" id="OAQ96188.1"/>
    </source>
</evidence>
<dbReference type="SUPFAM" id="SSF51905">
    <property type="entry name" value="FAD/NAD(P)-binding domain"/>
    <property type="match status" value="1"/>
</dbReference>
<comment type="caution">
    <text evidence="8">The sequence shown here is derived from an EMBL/GenBank/DDBJ whole genome shotgun (WGS) entry which is preliminary data.</text>
</comment>
<organism evidence="8 9">
    <name type="scientific">Cordyceps confragosa</name>
    <name type="common">Lecanicillium lecanii</name>
    <dbReference type="NCBI Taxonomy" id="2714763"/>
    <lineage>
        <taxon>Eukaryota</taxon>
        <taxon>Fungi</taxon>
        <taxon>Dikarya</taxon>
        <taxon>Ascomycota</taxon>
        <taxon>Pezizomycotina</taxon>
        <taxon>Sordariomycetes</taxon>
        <taxon>Hypocreomycetidae</taxon>
        <taxon>Hypocreales</taxon>
        <taxon>Cordycipitaceae</taxon>
        <taxon>Akanthomyces</taxon>
    </lineage>
</organism>
<evidence type="ECO:0000256" key="4">
    <source>
        <dbReference type="ARBA" id="ARBA00022827"/>
    </source>
</evidence>
<dbReference type="InterPro" id="IPR045170">
    <property type="entry name" value="MTOX"/>
</dbReference>
<dbReference type="Gene3D" id="3.50.50.60">
    <property type="entry name" value="FAD/NAD(P)-binding domain"/>
    <property type="match status" value="1"/>
</dbReference>
<keyword evidence="5" id="KW-0560">Oxidoreductase</keyword>
<comment type="similarity">
    <text evidence="2">Belongs to the MSOX/MTOX family.</text>
</comment>
<evidence type="ECO:0000256" key="5">
    <source>
        <dbReference type="ARBA" id="ARBA00023002"/>
    </source>
</evidence>
<gene>
    <name evidence="8" type="ORF">LLEC1_02267</name>
</gene>
<dbReference type="PANTHER" id="PTHR10961">
    <property type="entry name" value="PEROXISOMAL SARCOSINE OXIDASE"/>
    <property type="match status" value="1"/>
</dbReference>
<keyword evidence="4" id="KW-0274">FAD</keyword>
<dbReference type="AlphaFoldDB" id="A0A179I346"/>
<proteinExistence type="inferred from homology"/>
<sequence>MREITNMCTLDPSAPSSSPSTPQSPSMPATPLSSSSSMSVPDHDAPDFNSVVIVGAGNFGAGTALSLAQRGVQVTLLDTAAFPSPRAASHDINKIVRDDYPDLLYMRMMVKAMPMWRSSDLYKSFYHETGMLRADPSNFAEESIAAYEKLGVANECEMLPVDEVRRRWNGLFATTNFEGLEEVLYNPNVGFAEADKALAAVVQAGIDLGVEYAVGEMDTLAFGLEGQCIGVTLKSGDTILADKVLMATGARTAPLLAQSAPNNTKLHTGDRVLATGAVSFYAKLHGEKKAKFAPIPVLKNCLKNVKGEGMSILADGTIKFNCDMCFTNFQDFPATGERMSLPPSRPKYNTWTGSDFVEFFKQRAQKTYNGLYGDEVKDVEIESYRICWSVSCCHVVARQVTNTVSRDASTPTHDFLITSHPHCDGLYVATGGSFHGWKFLPVIGDYIADMMQGTLDDDYTSRWAWDKKGGDGHSANPTYEVVGDLQDWIA</sequence>
<dbReference type="OrthoDB" id="2219495at2759"/>
<feature type="compositionally biased region" description="Low complexity" evidence="6">
    <location>
        <begin position="12"/>
        <end position="40"/>
    </location>
</feature>
<reference evidence="8 9" key="1">
    <citation type="submission" date="2016-03" db="EMBL/GenBank/DDBJ databases">
        <title>Fine-scale spatial genetic structure of a fungal parasite of coffee scale insects.</title>
        <authorList>
            <person name="Jackson D."/>
            <person name="Zemenick K.A."/>
            <person name="Malloure B."/>
            <person name="Quandt C.A."/>
            <person name="James T.Y."/>
        </authorList>
    </citation>
    <scope>NUCLEOTIDE SEQUENCE [LARGE SCALE GENOMIC DNA]</scope>
    <source>
        <strain evidence="8 9">UM487</strain>
    </source>
</reference>
<dbReference type="InterPro" id="IPR006076">
    <property type="entry name" value="FAD-dep_OxRdtase"/>
</dbReference>
<protein>
    <recommendedName>
        <fullName evidence="7">FAD dependent oxidoreductase domain-containing protein</fullName>
    </recommendedName>
</protein>
<dbReference type="Proteomes" id="UP000243081">
    <property type="component" value="Unassembled WGS sequence"/>
</dbReference>
<dbReference type="EMBL" id="LUKN01004309">
    <property type="protein sequence ID" value="OAQ96188.1"/>
    <property type="molecule type" value="Genomic_DNA"/>
</dbReference>
<dbReference type="OMA" id="NCDMCFT"/>
<comment type="cofactor">
    <cofactor evidence="1">
        <name>FAD</name>
        <dbReference type="ChEBI" id="CHEBI:57692"/>
    </cofactor>
</comment>
<dbReference type="PANTHER" id="PTHR10961:SF37">
    <property type="entry name" value="FAD DEPENDENT OXIDOREDUCTASE DOMAIN-CONTAINING PROTEIN"/>
    <property type="match status" value="1"/>
</dbReference>
<name>A0A179I346_CORDF</name>
<evidence type="ECO:0000256" key="3">
    <source>
        <dbReference type="ARBA" id="ARBA00022630"/>
    </source>
</evidence>
<dbReference type="GO" id="GO:0051698">
    <property type="term" value="F:saccharopine oxidase activity"/>
    <property type="evidence" value="ECO:0007669"/>
    <property type="project" value="TreeGrafter"/>
</dbReference>
<keyword evidence="9" id="KW-1185">Reference proteome</keyword>
<dbReference type="InterPro" id="IPR036188">
    <property type="entry name" value="FAD/NAD-bd_sf"/>
</dbReference>
<dbReference type="Pfam" id="PF01266">
    <property type="entry name" value="DAO"/>
    <property type="match status" value="1"/>
</dbReference>